<proteinExistence type="predicted"/>
<evidence type="ECO:0000313" key="5">
    <source>
        <dbReference type="EMBL" id="PMD40290.1"/>
    </source>
</evidence>
<dbReference type="OrthoDB" id="10016252at2759"/>
<reference evidence="5 6" key="1">
    <citation type="submission" date="2016-04" db="EMBL/GenBank/DDBJ databases">
        <title>A degradative enzymes factory behind the ericoid mycorrhizal symbiosis.</title>
        <authorList>
            <consortium name="DOE Joint Genome Institute"/>
            <person name="Martino E."/>
            <person name="Morin E."/>
            <person name="Grelet G."/>
            <person name="Kuo A."/>
            <person name="Kohler A."/>
            <person name="Daghino S."/>
            <person name="Barry K."/>
            <person name="Choi C."/>
            <person name="Cichocki N."/>
            <person name="Clum A."/>
            <person name="Copeland A."/>
            <person name="Hainaut M."/>
            <person name="Haridas S."/>
            <person name="Labutti K."/>
            <person name="Lindquist E."/>
            <person name="Lipzen A."/>
            <person name="Khouja H.-R."/>
            <person name="Murat C."/>
            <person name="Ohm R."/>
            <person name="Olson A."/>
            <person name="Spatafora J."/>
            <person name="Veneault-Fourrey C."/>
            <person name="Henrissat B."/>
            <person name="Grigoriev I."/>
            <person name="Martin F."/>
            <person name="Perotto S."/>
        </authorList>
    </citation>
    <scope>NUCLEOTIDE SEQUENCE [LARGE SCALE GENOMIC DNA]</scope>
    <source>
        <strain evidence="5 6">F</strain>
    </source>
</reference>
<evidence type="ECO:0000313" key="6">
    <source>
        <dbReference type="Proteomes" id="UP000235786"/>
    </source>
</evidence>
<dbReference type="InterPro" id="IPR036188">
    <property type="entry name" value="FAD/NAD-bd_sf"/>
</dbReference>
<feature type="domain" description="FAD-binding" evidence="4">
    <location>
        <begin position="4"/>
        <end position="162"/>
    </location>
</feature>
<keyword evidence="2" id="KW-0274">FAD</keyword>
<dbReference type="Gene3D" id="3.30.9.10">
    <property type="entry name" value="D-Amino Acid Oxidase, subunit A, domain 2"/>
    <property type="match status" value="1"/>
</dbReference>
<dbReference type="Proteomes" id="UP000235786">
    <property type="component" value="Unassembled WGS sequence"/>
</dbReference>
<dbReference type="GO" id="GO:0071949">
    <property type="term" value="F:FAD binding"/>
    <property type="evidence" value="ECO:0007669"/>
    <property type="project" value="InterPro"/>
</dbReference>
<sequence>MGTTDVIICGCGPTGAMLSAYLGQQSVGNIVLEKELEITQDPRGIALGEDGIRMLQGAGVYDKIFTEIGESTSTDFQRYEDECANQGWILEMGYFNFVSGSNNLHAAPFRRFNYNTVEGGTSHPGFACHKQPVLERCLRDAIEQHSKSEIRPGSTVQSISDDRVFKYEATWVALNWRITPPTPESHPDFPLWRLGYTPDQVYDAFFPQEFTFVCNPDRPSVCGRFGSRNDYLWSFEFVVKPGEDGYEIANLSKDLAFPEDCIEVIRSRPFTFSARSCNKWSFGKVLLCGDAAHVFPPFGSQAIASGFRDAASLAWRFTVACRPNFHGHEKLFEAWYMERKQQLEKSLTATIINRNLCNERSLVKIFLRDWFLWSLQLIPSWRHWLELGQRQEGLTKYAWSPGMPFLPGLGGGKIFPQVFCLPCSSVATKAVFTDDVIFGKEKPRYFHLEKEHQGELRVEEATYFIDEPSFTACTQTSQGIAYRILHMDLSNPSIWGGLPRLGHWIWVYPWISG</sequence>
<evidence type="ECO:0000259" key="4">
    <source>
        <dbReference type="Pfam" id="PF01494"/>
    </source>
</evidence>
<accession>A0A2J6RP71</accession>
<dbReference type="PANTHER" id="PTHR43476">
    <property type="entry name" value="3-(3-HYDROXY-PHENYL)PROPIONATE/3-HYDROXYCINNAMIC ACID HYDROXYLASE"/>
    <property type="match status" value="1"/>
</dbReference>
<dbReference type="AlphaFoldDB" id="A0A2J6RP71"/>
<protein>
    <submittedName>
        <fullName evidence="5">FAD/NAD(P)-binding domain-containing protein</fullName>
    </submittedName>
</protein>
<feature type="domain" description="FAD-binding" evidence="4">
    <location>
        <begin position="263"/>
        <end position="343"/>
    </location>
</feature>
<evidence type="ECO:0000256" key="3">
    <source>
        <dbReference type="ARBA" id="ARBA00023002"/>
    </source>
</evidence>
<keyword evidence="6" id="KW-1185">Reference proteome</keyword>
<dbReference type="Gene3D" id="3.50.50.60">
    <property type="entry name" value="FAD/NAD(P)-binding domain"/>
    <property type="match status" value="2"/>
</dbReference>
<dbReference type="InterPro" id="IPR050631">
    <property type="entry name" value="PheA/TfdB_FAD_monoxygenase"/>
</dbReference>
<dbReference type="EMBL" id="KZ613945">
    <property type="protein sequence ID" value="PMD40290.1"/>
    <property type="molecule type" value="Genomic_DNA"/>
</dbReference>
<dbReference type="Pfam" id="PF01494">
    <property type="entry name" value="FAD_binding_3"/>
    <property type="match status" value="2"/>
</dbReference>
<dbReference type="PANTHER" id="PTHR43476:SF3">
    <property type="entry name" value="FAD-BINDING MONOOXYGENASE"/>
    <property type="match status" value="1"/>
</dbReference>
<dbReference type="SUPFAM" id="SSF51905">
    <property type="entry name" value="FAD/NAD(P)-binding domain"/>
    <property type="match status" value="1"/>
</dbReference>
<dbReference type="PRINTS" id="PR00420">
    <property type="entry name" value="RNGMNOXGNASE"/>
</dbReference>
<dbReference type="STRING" id="1149755.A0A2J6RP71"/>
<keyword evidence="3" id="KW-0560">Oxidoreductase</keyword>
<name>A0A2J6RP71_HYAVF</name>
<dbReference type="GO" id="GO:0008688">
    <property type="term" value="F:3-(3-hydroxyphenyl)propionate hydroxylase activity"/>
    <property type="evidence" value="ECO:0007669"/>
    <property type="project" value="TreeGrafter"/>
</dbReference>
<dbReference type="GO" id="GO:0019622">
    <property type="term" value="P:3-(3-hydroxy)phenylpropionate catabolic process"/>
    <property type="evidence" value="ECO:0007669"/>
    <property type="project" value="TreeGrafter"/>
</dbReference>
<keyword evidence="1" id="KW-0285">Flavoprotein</keyword>
<evidence type="ECO:0000256" key="2">
    <source>
        <dbReference type="ARBA" id="ARBA00022827"/>
    </source>
</evidence>
<dbReference type="InterPro" id="IPR002938">
    <property type="entry name" value="FAD-bd"/>
</dbReference>
<gene>
    <name evidence="5" type="ORF">L207DRAFT_528660</name>
</gene>
<evidence type="ECO:0000256" key="1">
    <source>
        <dbReference type="ARBA" id="ARBA00022630"/>
    </source>
</evidence>
<organism evidence="5 6">
    <name type="scientific">Hyaloscypha variabilis (strain UAMH 11265 / GT02V1 / F)</name>
    <name type="common">Meliniomyces variabilis</name>
    <dbReference type="NCBI Taxonomy" id="1149755"/>
    <lineage>
        <taxon>Eukaryota</taxon>
        <taxon>Fungi</taxon>
        <taxon>Dikarya</taxon>
        <taxon>Ascomycota</taxon>
        <taxon>Pezizomycotina</taxon>
        <taxon>Leotiomycetes</taxon>
        <taxon>Helotiales</taxon>
        <taxon>Hyaloscyphaceae</taxon>
        <taxon>Hyaloscypha</taxon>
        <taxon>Hyaloscypha variabilis</taxon>
    </lineage>
</organism>